<keyword evidence="2" id="KW-0489">Methyltransferase</keyword>
<dbReference type="Proteomes" id="UP000234752">
    <property type="component" value="Chromosome eg_1"/>
</dbReference>
<proteinExistence type="predicted"/>
<dbReference type="SUPFAM" id="SSF53335">
    <property type="entry name" value="S-adenosyl-L-methionine-dependent methyltransferases"/>
    <property type="match status" value="1"/>
</dbReference>
<dbReference type="GO" id="GO:0008757">
    <property type="term" value="F:S-adenosylmethionine-dependent methyltransferase activity"/>
    <property type="evidence" value="ECO:0007669"/>
    <property type="project" value="InterPro"/>
</dbReference>
<dbReference type="KEGG" id="ncb:C0V82_04290"/>
<dbReference type="OrthoDB" id="9796760at2"/>
<name>A0A2K9NEY8_9PROT</name>
<dbReference type="InterPro" id="IPR013216">
    <property type="entry name" value="Methyltransf_11"/>
</dbReference>
<dbReference type="Gene3D" id="3.40.50.150">
    <property type="entry name" value="Vaccinia Virus protein VP39"/>
    <property type="match status" value="1"/>
</dbReference>
<evidence type="ECO:0000313" key="2">
    <source>
        <dbReference type="EMBL" id="AUN31664.1"/>
    </source>
</evidence>
<dbReference type="Pfam" id="PF08241">
    <property type="entry name" value="Methyltransf_11"/>
    <property type="match status" value="1"/>
</dbReference>
<keyword evidence="2" id="KW-0808">Transferase</keyword>
<protein>
    <submittedName>
        <fullName evidence="2">SAM-dependent methyltransferase</fullName>
    </submittedName>
</protein>
<reference evidence="2 3" key="1">
    <citation type="submission" date="2017-12" db="EMBL/GenBank/DDBJ databases">
        <title>Genomes of bacteria within cyanobacterial aggregates.</title>
        <authorList>
            <person name="Cai H."/>
        </authorList>
    </citation>
    <scope>NUCLEOTIDE SEQUENCE [LARGE SCALE GENOMIC DNA]</scope>
    <source>
        <strain evidence="2 3">TH16</strain>
    </source>
</reference>
<keyword evidence="3" id="KW-1185">Reference proteome</keyword>
<dbReference type="InterPro" id="IPR029063">
    <property type="entry name" value="SAM-dependent_MTases_sf"/>
</dbReference>
<accession>A0A2K9NEY8</accession>
<dbReference type="AlphaFoldDB" id="A0A2K9NEY8"/>
<feature type="domain" description="Methyltransferase type 11" evidence="1">
    <location>
        <begin position="26"/>
        <end position="92"/>
    </location>
</feature>
<organism evidence="2 3">
    <name type="scientific">Niveispirillum cyanobacteriorum</name>
    <dbReference type="NCBI Taxonomy" id="1612173"/>
    <lineage>
        <taxon>Bacteria</taxon>
        <taxon>Pseudomonadati</taxon>
        <taxon>Pseudomonadota</taxon>
        <taxon>Alphaproteobacteria</taxon>
        <taxon>Rhodospirillales</taxon>
        <taxon>Azospirillaceae</taxon>
        <taxon>Niveispirillum</taxon>
    </lineage>
</organism>
<dbReference type="GO" id="GO:0032259">
    <property type="term" value="P:methylation"/>
    <property type="evidence" value="ECO:0007669"/>
    <property type="project" value="UniProtKB-KW"/>
</dbReference>
<gene>
    <name evidence="2" type="ORF">C0V82_04290</name>
</gene>
<evidence type="ECO:0000313" key="3">
    <source>
        <dbReference type="Proteomes" id="UP000234752"/>
    </source>
</evidence>
<dbReference type="EMBL" id="CP025611">
    <property type="protein sequence ID" value="AUN31664.1"/>
    <property type="molecule type" value="Genomic_DNA"/>
</dbReference>
<sequence>MKQFLHAGCGIKRRHNTTRTFASEGWHEVRLDIDPNVGPDIIGSMIKMDMIASGSMDAIYSSHSIEHHYSHEVPVALAECLRVLTPDGFLIITCPDLQGIAALVAKGQLMQPFAESPAGPISAIDMLYGHRQSLAAGNQFMAHRTGFTRDSLAEALKEAGFKAIAGISRGYPFFELWMVASKAALSDAALRELAAAHFPDTP</sequence>
<evidence type="ECO:0000259" key="1">
    <source>
        <dbReference type="Pfam" id="PF08241"/>
    </source>
</evidence>